<dbReference type="PANTHER" id="PTHR42686">
    <property type="entry name" value="GH17980P-RELATED"/>
    <property type="match status" value="1"/>
</dbReference>
<name>A0ABS5CIZ8_9BACL</name>
<dbReference type="SUPFAM" id="SSF51430">
    <property type="entry name" value="NAD(P)-linked oxidoreductase"/>
    <property type="match status" value="1"/>
</dbReference>
<accession>A0ABS5CIZ8</accession>
<dbReference type="InterPro" id="IPR020471">
    <property type="entry name" value="AKR"/>
</dbReference>
<organism evidence="2 3">
    <name type="scientific">Paenibacillus lignilyticus</name>
    <dbReference type="NCBI Taxonomy" id="1172615"/>
    <lineage>
        <taxon>Bacteria</taxon>
        <taxon>Bacillati</taxon>
        <taxon>Bacillota</taxon>
        <taxon>Bacilli</taxon>
        <taxon>Bacillales</taxon>
        <taxon>Paenibacillaceae</taxon>
        <taxon>Paenibacillus</taxon>
    </lineage>
</organism>
<dbReference type="EMBL" id="JAGKSP010000013">
    <property type="protein sequence ID" value="MBP3965865.1"/>
    <property type="molecule type" value="Genomic_DNA"/>
</dbReference>
<sequence length="301" mass="32813">MEYTTFGKSSIRVSKLGLGGAPLGGDFGPVTDKQVIELIDRALELGINFIDTAPLYGRGESERRIGKAMQGRRENVVLATKAVTRGVPYSYDNVIRSVEDSLRRIGTDYVDLIQMHELDPSNMEIGMTETIPAFLKLKEQGKVRAIGVNAHNPSLLLPFIQSGAIDSVQTFSRYMLIDYTAMDELLPAARKHGVSVINGSVLGMGLLADAPAPFMLHRAQLLEAAEHRIREIAFLRKTEHKGLIEPAMRFSLASPDIAVTLTGTTSLRSLALNAGYCDGVNLPPGDLERLLGLFPGQPLAW</sequence>
<dbReference type="InterPro" id="IPR023210">
    <property type="entry name" value="NADP_OxRdtase_dom"/>
</dbReference>
<reference evidence="2 3" key="1">
    <citation type="submission" date="2021-04" db="EMBL/GenBank/DDBJ databases">
        <title>Paenibacillus sp. DLE-14 whole genome sequence.</title>
        <authorList>
            <person name="Ham Y.J."/>
        </authorList>
    </citation>
    <scope>NUCLEOTIDE SEQUENCE [LARGE SCALE GENOMIC DNA]</scope>
    <source>
        <strain evidence="2 3">DLE-14</strain>
    </source>
</reference>
<evidence type="ECO:0000313" key="3">
    <source>
        <dbReference type="Proteomes" id="UP000673394"/>
    </source>
</evidence>
<dbReference type="Gene3D" id="3.20.20.100">
    <property type="entry name" value="NADP-dependent oxidoreductase domain"/>
    <property type="match status" value="1"/>
</dbReference>
<evidence type="ECO:0000313" key="2">
    <source>
        <dbReference type="EMBL" id="MBP3965865.1"/>
    </source>
</evidence>
<comment type="caution">
    <text evidence="2">The sequence shown here is derived from an EMBL/GenBank/DDBJ whole genome shotgun (WGS) entry which is preliminary data.</text>
</comment>
<gene>
    <name evidence="2" type="ORF">I8J30_24395</name>
</gene>
<keyword evidence="3" id="KW-1185">Reference proteome</keyword>
<dbReference type="PRINTS" id="PR00069">
    <property type="entry name" value="ALDKETRDTASE"/>
</dbReference>
<dbReference type="InterPro" id="IPR036812">
    <property type="entry name" value="NAD(P)_OxRdtase_dom_sf"/>
</dbReference>
<dbReference type="PANTHER" id="PTHR42686:SF1">
    <property type="entry name" value="GH17980P-RELATED"/>
    <property type="match status" value="1"/>
</dbReference>
<proteinExistence type="predicted"/>
<evidence type="ECO:0000259" key="1">
    <source>
        <dbReference type="Pfam" id="PF00248"/>
    </source>
</evidence>
<protein>
    <submittedName>
        <fullName evidence="2">Aldo/keto reductase</fullName>
    </submittedName>
</protein>
<dbReference type="Proteomes" id="UP000673394">
    <property type="component" value="Unassembled WGS sequence"/>
</dbReference>
<dbReference type="RefSeq" id="WP_210662600.1">
    <property type="nucleotide sequence ID" value="NZ_JAGKSP010000013.1"/>
</dbReference>
<feature type="domain" description="NADP-dependent oxidoreductase" evidence="1">
    <location>
        <begin position="15"/>
        <end position="289"/>
    </location>
</feature>
<dbReference type="Pfam" id="PF00248">
    <property type="entry name" value="Aldo_ket_red"/>
    <property type="match status" value="1"/>
</dbReference>